<dbReference type="RefSeq" id="WP_396678738.1">
    <property type="nucleotide sequence ID" value="NZ_JBIRPU010000006.1"/>
</dbReference>
<organism evidence="5 6">
    <name type="scientific">Micromonospora rubida</name>
    <dbReference type="NCBI Taxonomy" id="2697657"/>
    <lineage>
        <taxon>Bacteria</taxon>
        <taxon>Bacillati</taxon>
        <taxon>Actinomycetota</taxon>
        <taxon>Actinomycetes</taxon>
        <taxon>Micromonosporales</taxon>
        <taxon>Micromonosporaceae</taxon>
        <taxon>Micromonospora</taxon>
    </lineage>
</organism>
<evidence type="ECO:0000256" key="2">
    <source>
        <dbReference type="ARBA" id="ARBA00022679"/>
    </source>
</evidence>
<dbReference type="InterPro" id="IPR000794">
    <property type="entry name" value="Beta-ketoacyl_synthase"/>
</dbReference>
<protein>
    <submittedName>
        <fullName evidence="5">Beta-ketoacyl-[acyl-carrier-protein] synthase family protein</fullName>
    </submittedName>
</protein>
<evidence type="ECO:0000313" key="6">
    <source>
        <dbReference type="Proteomes" id="UP001611075"/>
    </source>
</evidence>
<feature type="domain" description="Ketosynthase family 3 (KS3)" evidence="4">
    <location>
        <begin position="1"/>
        <end position="406"/>
    </location>
</feature>
<evidence type="ECO:0000256" key="1">
    <source>
        <dbReference type="ARBA" id="ARBA00008467"/>
    </source>
</evidence>
<comment type="similarity">
    <text evidence="1 3">Belongs to the thiolase-like superfamily. Beta-ketoacyl-ACP synthases family.</text>
</comment>
<proteinExistence type="inferred from homology"/>
<accession>A0ABW7SI46</accession>
<comment type="caution">
    <text evidence="5">The sequence shown here is derived from an EMBL/GenBank/DDBJ whole genome shotgun (WGS) entry which is preliminary data.</text>
</comment>
<dbReference type="InterPro" id="IPR018201">
    <property type="entry name" value="Ketoacyl_synth_AS"/>
</dbReference>
<keyword evidence="6" id="KW-1185">Reference proteome</keyword>
<dbReference type="CDD" id="cd00834">
    <property type="entry name" value="KAS_I_II"/>
    <property type="match status" value="1"/>
</dbReference>
<reference evidence="5 6" key="1">
    <citation type="submission" date="2024-10" db="EMBL/GenBank/DDBJ databases">
        <title>The Natural Products Discovery Center: Release of the First 8490 Sequenced Strains for Exploring Actinobacteria Biosynthetic Diversity.</title>
        <authorList>
            <person name="Kalkreuter E."/>
            <person name="Kautsar S.A."/>
            <person name="Yang D."/>
            <person name="Bader C.D."/>
            <person name="Teijaro C.N."/>
            <person name="Fluegel L."/>
            <person name="Davis C.M."/>
            <person name="Simpson J.R."/>
            <person name="Lauterbach L."/>
            <person name="Steele A.D."/>
            <person name="Gui C."/>
            <person name="Meng S."/>
            <person name="Li G."/>
            <person name="Viehrig K."/>
            <person name="Ye F."/>
            <person name="Su P."/>
            <person name="Kiefer A.F."/>
            <person name="Nichols A."/>
            <person name="Cepeda A.J."/>
            <person name="Yan W."/>
            <person name="Fan B."/>
            <person name="Jiang Y."/>
            <person name="Adhikari A."/>
            <person name="Zheng C.-J."/>
            <person name="Schuster L."/>
            <person name="Cowan T.M."/>
            <person name="Smanski M.J."/>
            <person name="Chevrette M.G."/>
            <person name="De Carvalho L.P.S."/>
            <person name="Shen B."/>
        </authorList>
    </citation>
    <scope>NUCLEOTIDE SEQUENCE [LARGE SCALE GENOMIC DNA]</scope>
    <source>
        <strain evidence="5 6">NPDC021253</strain>
    </source>
</reference>
<dbReference type="Pfam" id="PF00109">
    <property type="entry name" value="ketoacyl-synt"/>
    <property type="match status" value="1"/>
</dbReference>
<evidence type="ECO:0000259" key="4">
    <source>
        <dbReference type="PROSITE" id="PS52004"/>
    </source>
</evidence>
<dbReference type="InterPro" id="IPR014031">
    <property type="entry name" value="Ketoacyl_synth_C"/>
</dbReference>
<sequence length="419" mass="42073">MTAVITGMGLFTPVGRGVAETFDALLTGRSGLTRPADDHPARESLEVAGLLPDIDPRTVASGPETRVLDRIVVLALLAAADALADAGIEVGRDVDPGRIGVIVGGVGGMSTLESQVLARAARGRAAVSPYLLTGILPNMPAARIAIAHGIRGYSSSVGTACASGAQAVADAVRLIRAGEADVVVCGASEAPLFPTFADTFGNARALARGWADPAEASRPFDARRNGFVLAEGAALLVLERAEHAAARGVTGYAEVAGYGANTDAYHPTAPRPDGSGAAECMRRALAGGGVTAGDVGYVNAHGTATKLGDIAEIAALTAVFGEGGVPVSSTKALTGHLLGASGVLEAAATALALGRGLLPPTWNLDDPDPACPADHISKEPRVAAPEHALTNSFGFGGQNVSLLLRRSTGAGVRAAGPGR</sequence>
<dbReference type="PROSITE" id="PS00606">
    <property type="entry name" value="KS3_1"/>
    <property type="match status" value="1"/>
</dbReference>
<dbReference type="EMBL" id="JBIRPU010000006">
    <property type="protein sequence ID" value="MFI0793368.1"/>
    <property type="molecule type" value="Genomic_DNA"/>
</dbReference>
<keyword evidence="2 3" id="KW-0808">Transferase</keyword>
<dbReference type="Proteomes" id="UP001611075">
    <property type="component" value="Unassembled WGS sequence"/>
</dbReference>
<dbReference type="InterPro" id="IPR020841">
    <property type="entry name" value="PKS_Beta-ketoAc_synthase_dom"/>
</dbReference>
<dbReference type="SMART" id="SM00825">
    <property type="entry name" value="PKS_KS"/>
    <property type="match status" value="1"/>
</dbReference>
<dbReference type="PANTHER" id="PTHR11712">
    <property type="entry name" value="POLYKETIDE SYNTHASE-RELATED"/>
    <property type="match status" value="1"/>
</dbReference>
<dbReference type="InterPro" id="IPR016039">
    <property type="entry name" value="Thiolase-like"/>
</dbReference>
<dbReference type="InterPro" id="IPR014030">
    <property type="entry name" value="Ketoacyl_synth_N"/>
</dbReference>
<dbReference type="PROSITE" id="PS52004">
    <property type="entry name" value="KS3_2"/>
    <property type="match status" value="1"/>
</dbReference>
<name>A0ABW7SI46_9ACTN</name>
<evidence type="ECO:0000313" key="5">
    <source>
        <dbReference type="EMBL" id="MFI0793368.1"/>
    </source>
</evidence>
<dbReference type="PANTHER" id="PTHR11712:SF336">
    <property type="entry name" value="3-OXOACYL-[ACYL-CARRIER-PROTEIN] SYNTHASE, MITOCHONDRIAL"/>
    <property type="match status" value="1"/>
</dbReference>
<dbReference type="Gene3D" id="3.40.47.10">
    <property type="match status" value="1"/>
</dbReference>
<dbReference type="NCBIfam" id="NF005589">
    <property type="entry name" value="PRK07314.1"/>
    <property type="match status" value="1"/>
</dbReference>
<dbReference type="Pfam" id="PF02801">
    <property type="entry name" value="Ketoacyl-synt_C"/>
    <property type="match status" value="1"/>
</dbReference>
<gene>
    <name evidence="5" type="ORF">ACH4OY_11815</name>
</gene>
<dbReference type="SUPFAM" id="SSF53901">
    <property type="entry name" value="Thiolase-like"/>
    <property type="match status" value="2"/>
</dbReference>
<evidence type="ECO:0000256" key="3">
    <source>
        <dbReference type="RuleBase" id="RU003694"/>
    </source>
</evidence>